<dbReference type="EMBL" id="CM001221">
    <property type="protein sequence ID" value="AET00462.1"/>
    <property type="molecule type" value="Genomic_DNA"/>
</dbReference>
<dbReference type="Proteomes" id="UP000002051">
    <property type="component" value="Chromosome 5"/>
</dbReference>
<reference evidence="2" key="3">
    <citation type="submission" date="2015-04" db="UniProtKB">
        <authorList>
            <consortium name="EnsemblPlants"/>
        </authorList>
    </citation>
    <scope>IDENTIFICATION</scope>
    <source>
        <strain evidence="2">cv. Jemalong A17</strain>
    </source>
</reference>
<protein>
    <submittedName>
        <fullName evidence="1 2">Uncharacterized protein</fullName>
    </submittedName>
</protein>
<gene>
    <name evidence="1" type="ordered locus">MTR_5g092290</name>
</gene>
<reference evidence="1 3" key="1">
    <citation type="journal article" date="2011" name="Nature">
        <title>The Medicago genome provides insight into the evolution of rhizobial symbioses.</title>
        <authorList>
            <person name="Young N.D."/>
            <person name="Debelle F."/>
            <person name="Oldroyd G.E."/>
            <person name="Geurts R."/>
            <person name="Cannon S.B."/>
            <person name="Udvardi M.K."/>
            <person name="Benedito V.A."/>
            <person name="Mayer K.F."/>
            <person name="Gouzy J."/>
            <person name="Schoof H."/>
            <person name="Van de Peer Y."/>
            <person name="Proost S."/>
            <person name="Cook D.R."/>
            <person name="Meyers B.C."/>
            <person name="Spannagl M."/>
            <person name="Cheung F."/>
            <person name="De Mita S."/>
            <person name="Krishnakumar V."/>
            <person name="Gundlach H."/>
            <person name="Zhou S."/>
            <person name="Mudge J."/>
            <person name="Bharti A.K."/>
            <person name="Murray J.D."/>
            <person name="Naoumkina M.A."/>
            <person name="Rosen B."/>
            <person name="Silverstein K.A."/>
            <person name="Tang H."/>
            <person name="Rombauts S."/>
            <person name="Zhao P.X."/>
            <person name="Zhou P."/>
            <person name="Barbe V."/>
            <person name="Bardou P."/>
            <person name="Bechner M."/>
            <person name="Bellec A."/>
            <person name="Berger A."/>
            <person name="Berges H."/>
            <person name="Bidwell S."/>
            <person name="Bisseling T."/>
            <person name="Choisne N."/>
            <person name="Couloux A."/>
            <person name="Denny R."/>
            <person name="Deshpande S."/>
            <person name="Dai X."/>
            <person name="Doyle J.J."/>
            <person name="Dudez A.M."/>
            <person name="Farmer A.D."/>
            <person name="Fouteau S."/>
            <person name="Franken C."/>
            <person name="Gibelin C."/>
            <person name="Gish J."/>
            <person name="Goldstein S."/>
            <person name="Gonzalez A.J."/>
            <person name="Green P.J."/>
            <person name="Hallab A."/>
            <person name="Hartog M."/>
            <person name="Hua A."/>
            <person name="Humphray S.J."/>
            <person name="Jeong D.H."/>
            <person name="Jing Y."/>
            <person name="Jocker A."/>
            <person name="Kenton S.M."/>
            <person name="Kim D.J."/>
            <person name="Klee K."/>
            <person name="Lai H."/>
            <person name="Lang C."/>
            <person name="Lin S."/>
            <person name="Macmil S.L."/>
            <person name="Magdelenat G."/>
            <person name="Matthews L."/>
            <person name="McCorrison J."/>
            <person name="Monaghan E.L."/>
            <person name="Mun J.H."/>
            <person name="Najar F.Z."/>
            <person name="Nicholson C."/>
            <person name="Noirot C."/>
            <person name="O'Bleness M."/>
            <person name="Paule C.R."/>
            <person name="Poulain J."/>
            <person name="Prion F."/>
            <person name="Qin B."/>
            <person name="Qu C."/>
            <person name="Retzel E.F."/>
            <person name="Riddle C."/>
            <person name="Sallet E."/>
            <person name="Samain S."/>
            <person name="Samson N."/>
            <person name="Sanders I."/>
            <person name="Saurat O."/>
            <person name="Scarpelli C."/>
            <person name="Schiex T."/>
            <person name="Segurens B."/>
            <person name="Severin A.J."/>
            <person name="Sherrier D.J."/>
            <person name="Shi R."/>
            <person name="Sims S."/>
            <person name="Singer S.R."/>
            <person name="Sinharoy S."/>
            <person name="Sterck L."/>
            <person name="Viollet A."/>
            <person name="Wang B.B."/>
            <person name="Wang K."/>
            <person name="Wang M."/>
            <person name="Wang X."/>
            <person name="Warfsmann J."/>
            <person name="Weissenbach J."/>
            <person name="White D.D."/>
            <person name="White J.D."/>
            <person name="Wiley G.B."/>
            <person name="Wincker P."/>
            <person name="Xing Y."/>
            <person name="Yang L."/>
            <person name="Yao Z."/>
            <person name="Ying F."/>
            <person name="Zhai J."/>
            <person name="Zhou L."/>
            <person name="Zuber A."/>
            <person name="Denarie J."/>
            <person name="Dixon R.A."/>
            <person name="May G.D."/>
            <person name="Schwartz D.C."/>
            <person name="Rogers J."/>
            <person name="Quetier F."/>
            <person name="Town C.D."/>
            <person name="Roe B.A."/>
        </authorList>
    </citation>
    <scope>NUCLEOTIDE SEQUENCE [LARGE SCALE GENOMIC DNA]</scope>
    <source>
        <strain evidence="1">A17</strain>
        <strain evidence="2 3">cv. Jemalong A17</strain>
    </source>
</reference>
<evidence type="ECO:0000313" key="3">
    <source>
        <dbReference type="Proteomes" id="UP000002051"/>
    </source>
</evidence>
<name>G7K8G1_MEDTR</name>
<accession>G7K8G1</accession>
<dbReference type="STRING" id="3880.G7K8G1"/>
<reference evidence="1 3" key="2">
    <citation type="journal article" date="2014" name="BMC Genomics">
        <title>An improved genome release (version Mt4.0) for the model legume Medicago truncatula.</title>
        <authorList>
            <person name="Tang H."/>
            <person name="Krishnakumar V."/>
            <person name="Bidwell S."/>
            <person name="Rosen B."/>
            <person name="Chan A."/>
            <person name="Zhou S."/>
            <person name="Gentzbittel L."/>
            <person name="Childs K.L."/>
            <person name="Yandell M."/>
            <person name="Gundlach H."/>
            <person name="Mayer K.F."/>
            <person name="Schwartz D.C."/>
            <person name="Town C.D."/>
        </authorList>
    </citation>
    <scope>GENOME REANNOTATION</scope>
    <source>
        <strain evidence="2 3">cv. Jemalong A17</strain>
    </source>
</reference>
<keyword evidence="3" id="KW-1185">Reference proteome</keyword>
<evidence type="ECO:0000313" key="1">
    <source>
        <dbReference type="EMBL" id="AET00462.1"/>
    </source>
</evidence>
<dbReference type="EnsemblPlants" id="AET00462">
    <property type="protein sequence ID" value="AET00462"/>
    <property type="gene ID" value="MTR_5g092290"/>
</dbReference>
<proteinExistence type="predicted"/>
<sequence length="239" mass="26877">MVAKEFTLTYELYVVLVRIFFLSTCNTNEVSVYVWRNHSPVNFFEVYRSLNNVFHNQEISGVLDDSSNTSLKVITISALEVLAEKFLSNGYMFCVCLGSITGCMASHNLDVTFLPAFKQLLHNAFIKVLGAKSLTELPLILNNMKSYGIAFDMLAELIVTMDRSSIVPLLVQYIEDLAGKGVMNAMFALATKTISSIQNPEWMKLHLQEALIQCVVTFIAKRPPLAFSIHLQIINTCQY</sequence>
<dbReference type="PaxDb" id="3880-AET00462"/>
<evidence type="ECO:0000313" key="2">
    <source>
        <dbReference type="EnsemblPlants" id="AET00462"/>
    </source>
</evidence>
<organism evidence="1 3">
    <name type="scientific">Medicago truncatula</name>
    <name type="common">Barrel medic</name>
    <name type="synonym">Medicago tribuloides</name>
    <dbReference type="NCBI Taxonomy" id="3880"/>
    <lineage>
        <taxon>Eukaryota</taxon>
        <taxon>Viridiplantae</taxon>
        <taxon>Streptophyta</taxon>
        <taxon>Embryophyta</taxon>
        <taxon>Tracheophyta</taxon>
        <taxon>Spermatophyta</taxon>
        <taxon>Magnoliopsida</taxon>
        <taxon>eudicotyledons</taxon>
        <taxon>Gunneridae</taxon>
        <taxon>Pentapetalae</taxon>
        <taxon>rosids</taxon>
        <taxon>fabids</taxon>
        <taxon>Fabales</taxon>
        <taxon>Fabaceae</taxon>
        <taxon>Papilionoideae</taxon>
        <taxon>50 kb inversion clade</taxon>
        <taxon>NPAAA clade</taxon>
        <taxon>Hologalegina</taxon>
        <taxon>IRL clade</taxon>
        <taxon>Trifolieae</taxon>
        <taxon>Medicago</taxon>
    </lineage>
</organism>
<dbReference type="HOGENOM" id="CLU_1162630_0_0_1"/>
<dbReference type="AlphaFoldDB" id="G7K8G1"/>